<evidence type="ECO:0000256" key="1">
    <source>
        <dbReference type="SAM" id="Phobius"/>
    </source>
</evidence>
<dbReference type="Proteomes" id="UP000770785">
    <property type="component" value="Unassembled WGS sequence"/>
</dbReference>
<evidence type="ECO:0008006" key="4">
    <source>
        <dbReference type="Google" id="ProtNLM"/>
    </source>
</evidence>
<feature type="transmembrane region" description="Helical" evidence="1">
    <location>
        <begin position="94"/>
        <end position="114"/>
    </location>
</feature>
<protein>
    <recommendedName>
        <fullName evidence="4">Anti-sigma factor</fullName>
    </recommendedName>
</protein>
<evidence type="ECO:0000313" key="2">
    <source>
        <dbReference type="EMBL" id="NJC27522.1"/>
    </source>
</evidence>
<sequence length="234" mass="26156">MANDKLEDFLLNNREKFDDASPPDNLWGRIEGAIAPEDDEPDAFDTFVATNRDAFDDATPPPRLEGQIFAQLRGARAGASTAPPLRVSHSRKRLLPMMGVAASALVLIVAAFLLGNSQGYRTAEHDLVATELQRISPDYLETEQFYQREIEAQFTKVKQVNNDPQLVADLKEIDLATAEIRASLLDVPESQRAELVEEMIRIYRTKLDILLRVQRQFPSGSKKAAANQANEHEL</sequence>
<keyword evidence="1" id="KW-0812">Transmembrane</keyword>
<gene>
    <name evidence="2" type="ORF">GGR27_003039</name>
</gene>
<accession>A0ABX0XE80</accession>
<dbReference type="EMBL" id="JAATJH010000005">
    <property type="protein sequence ID" value="NJC27522.1"/>
    <property type="molecule type" value="Genomic_DNA"/>
</dbReference>
<dbReference type="RefSeq" id="WP_168038698.1">
    <property type="nucleotide sequence ID" value="NZ_JAATJH010000005.1"/>
</dbReference>
<organism evidence="2 3">
    <name type="scientific">Neolewinella antarctica</name>
    <dbReference type="NCBI Taxonomy" id="442734"/>
    <lineage>
        <taxon>Bacteria</taxon>
        <taxon>Pseudomonadati</taxon>
        <taxon>Bacteroidota</taxon>
        <taxon>Saprospiria</taxon>
        <taxon>Saprospirales</taxon>
        <taxon>Lewinellaceae</taxon>
        <taxon>Neolewinella</taxon>
    </lineage>
</organism>
<keyword evidence="3" id="KW-1185">Reference proteome</keyword>
<evidence type="ECO:0000313" key="3">
    <source>
        <dbReference type="Proteomes" id="UP000770785"/>
    </source>
</evidence>
<reference evidence="2 3" key="1">
    <citation type="submission" date="2020-03" db="EMBL/GenBank/DDBJ databases">
        <title>Genomic Encyclopedia of Type Strains, Phase IV (KMG-IV): sequencing the most valuable type-strain genomes for metagenomic binning, comparative biology and taxonomic classification.</title>
        <authorList>
            <person name="Goeker M."/>
        </authorList>
    </citation>
    <scope>NUCLEOTIDE SEQUENCE [LARGE SCALE GENOMIC DNA]</scope>
    <source>
        <strain evidence="2 3">DSM 105096</strain>
    </source>
</reference>
<keyword evidence="1" id="KW-0472">Membrane</keyword>
<proteinExistence type="predicted"/>
<name>A0ABX0XE80_9BACT</name>
<comment type="caution">
    <text evidence="2">The sequence shown here is derived from an EMBL/GenBank/DDBJ whole genome shotgun (WGS) entry which is preliminary data.</text>
</comment>
<keyword evidence="1" id="KW-1133">Transmembrane helix</keyword>